<dbReference type="InterPro" id="IPR001611">
    <property type="entry name" value="Leu-rich_rpt"/>
</dbReference>
<evidence type="ECO:0000313" key="3">
    <source>
        <dbReference type="Proteomes" id="UP000630660"/>
    </source>
</evidence>
<dbReference type="Pfam" id="PF13855">
    <property type="entry name" value="LRR_8"/>
    <property type="match status" value="1"/>
</dbReference>
<protein>
    <recommendedName>
        <fullName evidence="4">Leucine-rich repeat domain-containing protein</fullName>
    </recommendedName>
</protein>
<reference evidence="2" key="1">
    <citation type="submission" date="2019-11" db="EMBL/GenBank/DDBJ databases">
        <title>Microbial mats filling the niche in hypersaline microbial mats.</title>
        <authorList>
            <person name="Wong H.L."/>
            <person name="Macleod F.I."/>
            <person name="White R.A. III"/>
            <person name="Burns B.P."/>
        </authorList>
    </citation>
    <scope>NUCLEOTIDE SEQUENCE</scope>
    <source>
        <strain evidence="2">Bin_327</strain>
    </source>
</reference>
<dbReference type="GO" id="GO:0031146">
    <property type="term" value="P:SCF-dependent proteasomal ubiquitin-dependent protein catabolic process"/>
    <property type="evidence" value="ECO:0007669"/>
    <property type="project" value="TreeGrafter"/>
</dbReference>
<feature type="chain" id="PRO_5039029891" description="Leucine-rich repeat domain-containing protein" evidence="1">
    <location>
        <begin position="22"/>
        <end position="344"/>
    </location>
</feature>
<dbReference type="GO" id="GO:0019005">
    <property type="term" value="C:SCF ubiquitin ligase complex"/>
    <property type="evidence" value="ECO:0007669"/>
    <property type="project" value="TreeGrafter"/>
</dbReference>
<dbReference type="SMART" id="SM00368">
    <property type="entry name" value="LRR_RI"/>
    <property type="match status" value="3"/>
</dbReference>
<dbReference type="AlphaFoldDB" id="A0A9D5KAW0"/>
<dbReference type="InterPro" id="IPR032675">
    <property type="entry name" value="LRR_dom_sf"/>
</dbReference>
<evidence type="ECO:0000256" key="1">
    <source>
        <dbReference type="SAM" id="SignalP"/>
    </source>
</evidence>
<dbReference type="Pfam" id="PF13516">
    <property type="entry name" value="LRR_6"/>
    <property type="match status" value="2"/>
</dbReference>
<evidence type="ECO:0008006" key="4">
    <source>
        <dbReference type="Google" id="ProtNLM"/>
    </source>
</evidence>
<accession>A0A9D5KAW0</accession>
<name>A0A9D5KAW0_UNCW3</name>
<dbReference type="EMBL" id="WJKJ01000325">
    <property type="protein sequence ID" value="MBD3365498.1"/>
    <property type="molecule type" value="Genomic_DNA"/>
</dbReference>
<evidence type="ECO:0000313" key="2">
    <source>
        <dbReference type="EMBL" id="MBD3365498.1"/>
    </source>
</evidence>
<dbReference type="Gene3D" id="3.80.10.10">
    <property type="entry name" value="Ribonuclease Inhibitor"/>
    <property type="match status" value="2"/>
</dbReference>
<keyword evidence="1" id="KW-0732">Signal</keyword>
<comment type="caution">
    <text evidence="2">The sequence shown here is derived from an EMBL/GenBank/DDBJ whole genome shotgun (WGS) entry which is preliminary data.</text>
</comment>
<sequence length="344" mass="38727">MMKKPLLIAVLCIFVFMPLWAQPLSFPFGTGEFTLRGDEEYEMLAITEEGLYYKNRLDITDWEEGEDYLYLSPYYIPWNGEDSIDYENVMGQLKINGKLVGIDLVEHDVTEIPDKDKIMTVQAEGDKLDLLAELPNCKAASVVGLDDANVDKLEECENLYALDLAYTKVDDDDLKYITSLKNLRALNLAYTNITDEGLAHLKELDNLRSLDLESTEITDDGVTYLKELEDLRSLNLFRTKTSVTDLRGRPLKVSDEGLEALASIPNLTELNLHGSAITDKGIESIVSMSNVKRLDLSATGITDNCIEHLSRMKHLRNLNIKGTGISADGIKKLKTELPKCYIKY</sequence>
<dbReference type="Proteomes" id="UP000630660">
    <property type="component" value="Unassembled WGS sequence"/>
</dbReference>
<dbReference type="PANTHER" id="PTHR13318">
    <property type="entry name" value="PARTNER OF PAIRED, ISOFORM B-RELATED"/>
    <property type="match status" value="1"/>
</dbReference>
<organism evidence="2 3">
    <name type="scientific">candidate division WOR-3 bacterium</name>
    <dbReference type="NCBI Taxonomy" id="2052148"/>
    <lineage>
        <taxon>Bacteria</taxon>
        <taxon>Bacteria division WOR-3</taxon>
    </lineage>
</organism>
<gene>
    <name evidence="2" type="ORF">GF359_09825</name>
</gene>
<proteinExistence type="predicted"/>
<feature type="signal peptide" evidence="1">
    <location>
        <begin position="1"/>
        <end position="21"/>
    </location>
</feature>
<dbReference type="SUPFAM" id="SSF52047">
    <property type="entry name" value="RNI-like"/>
    <property type="match status" value="1"/>
</dbReference>